<feature type="active site" description="Nucleophile" evidence="3">
    <location>
        <position position="150"/>
    </location>
</feature>
<feature type="active site" evidence="3">
    <location>
        <position position="256"/>
    </location>
</feature>
<comment type="subunit">
    <text evidence="3">Homodimer.</text>
</comment>
<dbReference type="Gene3D" id="3.40.50.1820">
    <property type="entry name" value="alpha/beta hydrolase"/>
    <property type="match status" value="1"/>
</dbReference>
<evidence type="ECO:0000259" key="5">
    <source>
        <dbReference type="Pfam" id="PF20434"/>
    </source>
</evidence>
<dbReference type="GeneID" id="54550350"/>
<comment type="function">
    <text evidence="3">Catalyzes the hydrolysis of N-formyl-L-kynurenine to L-kynurenine, the second step in the kynurenine pathway of tryptophan degradation. Kynurenine may be further oxidized to nicotinic acid, NAD(H) and NADP(H). Required for elimination of toxic metabolites.</text>
</comment>
<feature type="active site" evidence="3">
    <location>
        <position position="300"/>
    </location>
</feature>
<organism evidence="6 7">
    <name type="scientific">Westerdykella ornata</name>
    <dbReference type="NCBI Taxonomy" id="318751"/>
    <lineage>
        <taxon>Eukaryota</taxon>
        <taxon>Fungi</taxon>
        <taxon>Dikarya</taxon>
        <taxon>Ascomycota</taxon>
        <taxon>Pezizomycotina</taxon>
        <taxon>Dothideomycetes</taxon>
        <taxon>Pleosporomycetidae</taxon>
        <taxon>Pleosporales</taxon>
        <taxon>Sporormiaceae</taxon>
        <taxon>Westerdykella</taxon>
    </lineage>
</organism>
<evidence type="ECO:0000313" key="6">
    <source>
        <dbReference type="EMBL" id="KAF2272546.1"/>
    </source>
</evidence>
<comment type="pathway">
    <text evidence="3">Amino-acid degradation; L-tryptophan degradation via kynurenine pathway; L-kynurenine from L-tryptophan: step 2/2.</text>
</comment>
<dbReference type="InterPro" id="IPR050300">
    <property type="entry name" value="GDXG_lipolytic_enzyme"/>
</dbReference>
<dbReference type="EMBL" id="ML986519">
    <property type="protein sequence ID" value="KAF2272546.1"/>
    <property type="molecule type" value="Genomic_DNA"/>
</dbReference>
<evidence type="ECO:0000313" key="7">
    <source>
        <dbReference type="Proteomes" id="UP000800097"/>
    </source>
</evidence>
<comment type="domain">
    <text evidence="3">The main chain amide nitrogen atoms of the second glycine and its adjacent residue in the HGGXW motif define the oxyanion hole, and stabilize the oxyanion that forms during the nucleophilic attack by the catalytic serine during substrate cleavage.</text>
</comment>
<evidence type="ECO:0000256" key="1">
    <source>
        <dbReference type="ARBA" id="ARBA00022801"/>
    </source>
</evidence>
<dbReference type="GO" id="GO:0004061">
    <property type="term" value="F:arylformamidase activity"/>
    <property type="evidence" value="ECO:0007669"/>
    <property type="project" value="UniProtKB-UniRule"/>
</dbReference>
<dbReference type="Proteomes" id="UP000800097">
    <property type="component" value="Unassembled WGS sequence"/>
</dbReference>
<dbReference type="OrthoDB" id="420264at2759"/>
<dbReference type="InterPro" id="IPR029058">
    <property type="entry name" value="AB_hydrolase_fold"/>
</dbReference>
<dbReference type="Pfam" id="PF20434">
    <property type="entry name" value="BD-FAE"/>
    <property type="match status" value="1"/>
</dbReference>
<dbReference type="InterPro" id="IPR027519">
    <property type="entry name" value="KFase_ver/fungi-typ"/>
</dbReference>
<keyword evidence="1 3" id="KW-0378">Hydrolase</keyword>
<keyword evidence="7" id="KW-1185">Reference proteome</keyword>
<feature type="short sequence motif" description="HGGXW" evidence="3">
    <location>
        <begin position="49"/>
        <end position="53"/>
    </location>
</feature>
<gene>
    <name evidence="6" type="ORF">EI97DRAFT_426003</name>
</gene>
<dbReference type="PANTHER" id="PTHR48081:SF33">
    <property type="entry name" value="KYNURENINE FORMAMIDASE"/>
    <property type="match status" value="1"/>
</dbReference>
<evidence type="ECO:0000256" key="2">
    <source>
        <dbReference type="ARBA" id="ARBA00023079"/>
    </source>
</evidence>
<feature type="region of interest" description="Disordered" evidence="4">
    <location>
        <begin position="92"/>
        <end position="114"/>
    </location>
</feature>
<comment type="similarity">
    <text evidence="3">Belongs to the kynurenine formamidase family.</text>
</comment>
<feature type="compositionally biased region" description="Basic and acidic residues" evidence="4">
    <location>
        <begin position="101"/>
        <end position="114"/>
    </location>
</feature>
<dbReference type="SUPFAM" id="SSF53474">
    <property type="entry name" value="alpha/beta-Hydrolases"/>
    <property type="match status" value="1"/>
</dbReference>
<dbReference type="EC" id="3.5.1.9" evidence="3"/>
<proteinExistence type="inferred from homology"/>
<keyword evidence="2 3" id="KW-0823">Tryptophan catabolism</keyword>
<feature type="domain" description="BD-FAE-like" evidence="5">
    <location>
        <begin position="39"/>
        <end position="267"/>
    </location>
</feature>
<evidence type="ECO:0000256" key="3">
    <source>
        <dbReference type="HAMAP-Rule" id="MF_03014"/>
    </source>
</evidence>
<reference evidence="6" key="1">
    <citation type="journal article" date="2020" name="Stud. Mycol.">
        <title>101 Dothideomycetes genomes: a test case for predicting lifestyles and emergence of pathogens.</title>
        <authorList>
            <person name="Haridas S."/>
            <person name="Albert R."/>
            <person name="Binder M."/>
            <person name="Bloem J."/>
            <person name="Labutti K."/>
            <person name="Salamov A."/>
            <person name="Andreopoulos B."/>
            <person name="Baker S."/>
            <person name="Barry K."/>
            <person name="Bills G."/>
            <person name="Bluhm B."/>
            <person name="Cannon C."/>
            <person name="Castanera R."/>
            <person name="Culley D."/>
            <person name="Daum C."/>
            <person name="Ezra D."/>
            <person name="Gonzalez J."/>
            <person name="Henrissat B."/>
            <person name="Kuo A."/>
            <person name="Liang C."/>
            <person name="Lipzen A."/>
            <person name="Lutzoni F."/>
            <person name="Magnuson J."/>
            <person name="Mondo S."/>
            <person name="Nolan M."/>
            <person name="Ohm R."/>
            <person name="Pangilinan J."/>
            <person name="Park H.-J."/>
            <person name="Ramirez L."/>
            <person name="Alfaro M."/>
            <person name="Sun H."/>
            <person name="Tritt A."/>
            <person name="Yoshinaga Y."/>
            <person name="Zwiers L.-H."/>
            <person name="Turgeon B."/>
            <person name="Goodwin S."/>
            <person name="Spatafora J."/>
            <person name="Crous P."/>
            <person name="Grigoriev I."/>
        </authorList>
    </citation>
    <scope>NUCLEOTIDE SEQUENCE</scope>
    <source>
        <strain evidence="6">CBS 379.55</strain>
    </source>
</reference>
<dbReference type="RefSeq" id="XP_033650085.1">
    <property type="nucleotide sequence ID" value="XM_033797175.1"/>
</dbReference>
<protein>
    <recommendedName>
        <fullName evidence="3">Kynurenine formamidase</fullName>
        <shortName evidence="3">KFA</shortName>
        <shortName evidence="3">KFase</shortName>
        <ecNumber evidence="3">3.5.1.9</ecNumber>
    </recommendedName>
    <alternativeName>
        <fullName evidence="3">Arylformamidase</fullName>
    </alternativeName>
    <alternativeName>
        <fullName evidence="3">N-formylkynurenine formamidase</fullName>
        <shortName evidence="3">FKF</shortName>
    </alternativeName>
</protein>
<comment type="catalytic activity">
    <reaction evidence="3">
        <text>N-formyl-L-kynurenine + H2O = L-kynurenine + formate + H(+)</text>
        <dbReference type="Rhea" id="RHEA:13009"/>
        <dbReference type="ChEBI" id="CHEBI:15377"/>
        <dbReference type="ChEBI" id="CHEBI:15378"/>
        <dbReference type="ChEBI" id="CHEBI:15740"/>
        <dbReference type="ChEBI" id="CHEBI:57959"/>
        <dbReference type="ChEBI" id="CHEBI:58629"/>
        <dbReference type="EC" id="3.5.1.9"/>
    </reaction>
</comment>
<dbReference type="GO" id="GO:0019441">
    <property type="term" value="P:L-tryptophan catabolic process to kynurenine"/>
    <property type="evidence" value="ECO:0007669"/>
    <property type="project" value="UniProtKB-UniRule"/>
</dbReference>
<sequence>MASSAAFPIIRLAIPYTSPPSRLRTLSLYFPRPLEESDPANTVWVIYIHGGAWRDPLQTAQCIEPTLAHFTNRVPSLNKIAAIASINYRLSPYPTHPTDPSSKDDEERNAKHPDHVRDVKEALAWLRREYGVGQSNRGGKGFKWIGVGHSCGATLLLQLIAGVGLPPKDEGSTTTALAHPSALILLAGIYNIPLLLENHQQPSSSPEFAAIYKDIIQGAFGKEKSAWEDASPSYHPPVFLHSMGLTSVMLAHSPYDELVEKEQDEAMLRSLKSSGWTAVEENYSQSQRGLVECRNLSGSHDFVWEEGSQVAELISEVIPRVIMQ</sequence>
<dbReference type="GO" id="GO:0034354">
    <property type="term" value="P:'de novo' NAD+ biosynthetic process from L-tryptophan"/>
    <property type="evidence" value="ECO:0007669"/>
    <property type="project" value="UniProtKB-UniRule"/>
</dbReference>
<dbReference type="UniPathway" id="UPA00333">
    <property type="reaction ID" value="UER00454"/>
</dbReference>
<accession>A0A6A6JA92</accession>
<dbReference type="AlphaFoldDB" id="A0A6A6JA92"/>
<name>A0A6A6JA92_WESOR</name>
<dbReference type="PANTHER" id="PTHR48081">
    <property type="entry name" value="AB HYDROLASE SUPERFAMILY PROTEIN C4A8.06C"/>
    <property type="match status" value="1"/>
</dbReference>
<evidence type="ECO:0000256" key="4">
    <source>
        <dbReference type="SAM" id="MobiDB-lite"/>
    </source>
</evidence>
<dbReference type="HAMAP" id="MF_03014">
    <property type="entry name" value="KFase"/>
    <property type="match status" value="1"/>
</dbReference>
<dbReference type="InterPro" id="IPR049492">
    <property type="entry name" value="BD-FAE-like_dom"/>
</dbReference>